<dbReference type="Proteomes" id="UP000095280">
    <property type="component" value="Unplaced"/>
</dbReference>
<feature type="compositionally biased region" description="Basic and acidic residues" evidence="9">
    <location>
        <begin position="989"/>
        <end position="1005"/>
    </location>
</feature>
<evidence type="ECO:0000256" key="2">
    <source>
        <dbReference type="ARBA" id="ARBA00010028"/>
    </source>
</evidence>
<accession>A0A1I8JGT1</accession>
<evidence type="ECO:0000256" key="7">
    <source>
        <dbReference type="ARBA" id="ARBA00023242"/>
    </source>
</evidence>
<evidence type="ECO:0000256" key="4">
    <source>
        <dbReference type="ARBA" id="ARBA00022728"/>
    </source>
</evidence>
<keyword evidence="10" id="KW-0812">Transmembrane</keyword>
<evidence type="ECO:0000313" key="13">
    <source>
        <dbReference type="WBParaSite" id="maker-uti_cns_0047570-snap-gene-0.2-mRNA-1"/>
    </source>
</evidence>
<proteinExistence type="inferred from homology"/>
<evidence type="ECO:0000256" key="10">
    <source>
        <dbReference type="SAM" id="Phobius"/>
    </source>
</evidence>
<keyword evidence="3" id="KW-0507">mRNA processing</keyword>
<dbReference type="InterPro" id="IPR039902">
    <property type="entry name" value="CCDC148/CCDC112"/>
</dbReference>
<dbReference type="InterPro" id="IPR006694">
    <property type="entry name" value="Fatty_acid_hydroxylase"/>
</dbReference>
<feature type="coiled-coil region" evidence="8">
    <location>
        <begin position="118"/>
        <end position="163"/>
    </location>
</feature>
<reference evidence="13" key="1">
    <citation type="submission" date="2016-11" db="UniProtKB">
        <authorList>
            <consortium name="WormBaseParasite"/>
        </authorList>
    </citation>
    <scope>IDENTIFICATION</scope>
</reference>
<name>A0A1I8JGT1_9PLAT</name>
<keyword evidence="12" id="KW-1185">Reference proteome</keyword>
<evidence type="ECO:0000256" key="1">
    <source>
        <dbReference type="ARBA" id="ARBA00004123"/>
    </source>
</evidence>
<comment type="subcellular location">
    <subcellularLocation>
        <location evidence="1">Nucleus</location>
    </subcellularLocation>
</comment>
<keyword evidence="10" id="KW-0472">Membrane</keyword>
<dbReference type="Pfam" id="PF04116">
    <property type="entry name" value="FA_hydroxylase"/>
    <property type="match status" value="1"/>
</dbReference>
<keyword evidence="5 8" id="KW-0175">Coiled coil</keyword>
<evidence type="ECO:0000256" key="5">
    <source>
        <dbReference type="ARBA" id="ARBA00023054"/>
    </source>
</evidence>
<feature type="domain" description="Fatty acid hydroxylase" evidence="11">
    <location>
        <begin position="639"/>
        <end position="762"/>
    </location>
</feature>
<feature type="transmembrane region" description="Helical" evidence="10">
    <location>
        <begin position="598"/>
        <end position="619"/>
    </location>
</feature>
<comment type="similarity">
    <text evidence="2">Belongs to the SYF2 family.</text>
</comment>
<dbReference type="GO" id="GO:0006397">
    <property type="term" value="P:mRNA processing"/>
    <property type="evidence" value="ECO:0007669"/>
    <property type="project" value="UniProtKB-KW"/>
</dbReference>
<dbReference type="WBParaSite" id="maker-uti_cns_0047570-snap-gene-0.2-mRNA-1">
    <property type="protein sequence ID" value="maker-uti_cns_0047570-snap-gene-0.2-mRNA-1"/>
    <property type="gene ID" value="maker-uti_cns_0047570-snap-gene-0.2"/>
</dbReference>
<evidence type="ECO:0000256" key="3">
    <source>
        <dbReference type="ARBA" id="ARBA00022664"/>
    </source>
</evidence>
<keyword evidence="7" id="KW-0539">Nucleus</keyword>
<feature type="region of interest" description="Disordered" evidence="9">
    <location>
        <begin position="980"/>
        <end position="1005"/>
    </location>
</feature>
<keyword evidence="6" id="KW-0508">mRNA splicing</keyword>
<organism evidence="12 13">
    <name type="scientific">Macrostomum lignano</name>
    <dbReference type="NCBI Taxonomy" id="282301"/>
    <lineage>
        <taxon>Eukaryota</taxon>
        <taxon>Metazoa</taxon>
        <taxon>Spiralia</taxon>
        <taxon>Lophotrochozoa</taxon>
        <taxon>Platyhelminthes</taxon>
        <taxon>Rhabditophora</taxon>
        <taxon>Macrostomorpha</taxon>
        <taxon>Macrostomida</taxon>
        <taxon>Macrostomidae</taxon>
        <taxon>Macrostomum</taxon>
    </lineage>
</organism>
<keyword evidence="4" id="KW-0747">Spliceosome</keyword>
<dbReference type="InterPro" id="IPR013260">
    <property type="entry name" value="mRNA_splic_SYF2"/>
</dbReference>
<dbReference type="GO" id="GO:0008380">
    <property type="term" value="P:RNA splicing"/>
    <property type="evidence" value="ECO:0007669"/>
    <property type="project" value="UniProtKB-KW"/>
</dbReference>
<protein>
    <submittedName>
        <fullName evidence="13">Fatty acid hydroxylase domain-containing protein</fullName>
    </submittedName>
</protein>
<feature type="compositionally biased region" description="Basic and acidic residues" evidence="9">
    <location>
        <begin position="313"/>
        <end position="371"/>
    </location>
</feature>
<dbReference type="Pfam" id="PF08231">
    <property type="entry name" value="SYF2"/>
    <property type="match status" value="1"/>
</dbReference>
<evidence type="ECO:0000313" key="12">
    <source>
        <dbReference type="Proteomes" id="UP000095280"/>
    </source>
</evidence>
<evidence type="ECO:0000256" key="8">
    <source>
        <dbReference type="SAM" id="Coils"/>
    </source>
</evidence>
<dbReference type="GO" id="GO:0016491">
    <property type="term" value="F:oxidoreductase activity"/>
    <property type="evidence" value="ECO:0007669"/>
    <property type="project" value="InterPro"/>
</dbReference>
<feature type="transmembrane region" description="Helical" evidence="10">
    <location>
        <begin position="542"/>
        <end position="567"/>
    </location>
</feature>
<sequence length="1062" mass="121290">MTSSAGLDRVQAWRGQTELARRQETLRDLHRLDGSARGIEREFRQLLSGRRVGAVAGCAELAPLIELETELNTTRLQDRRQLQAGANKIRAAVESFKKEFSQPATDPDAVEPPSADFVSRAKQAVETIERLVLELKESQRSKYDELTNEERLLAQEVTALDKRIDAWKVEDAAASVKPKAVPSGAAAPATTRTDIADALPPEVAEFERYLTQTGGHTGGWEDVDHRAFLRARQRFEGASARSGSLVDEALSSLPTKTAQQVREHEQWYTEYNRLLRQKKSAIARWRQQKADAAAAAAVDAAEADAAIDSDEEAERRRAERLRQRAEAERRERASEREAERAEAAEQEARREAEERARRRIQTEADAGRLADRNRQIVDERLARRQQQAEQEEERQRRLASLKAAVEVRAVRDPNRLMQPTAVCRERMAAAADDQRSAAAAGGRPVAGAASMPHRAVPSWPHIYLAMETARQKAVAMVPPRRQWIDSAKKTAFVLGTSLIVFVAARNTATDLLQRFWGASGNYWQQAFDWTYAAFGSDDRCAWLFGTLAITGVVYWAFNLFLMLLDVFNWPKFLLKYKVQPDKNAPIDKRMLAKAVATVLFNEFVVAPPFMLLMFALYSWRGVAFSGELPTFQWVILEIAVFSLTEEVFFYYSHRMLHHPRIYRYVHKIHHEWTAPIGIISLYAHPIEHVLSNLLPPCMGPLIMGSHLGTIWLWFCLALVSTSISHCGYHFPLLPSPEAHDFHHLKFVNNFGVLGILDSLHGTDRLFRSSRAYQRHFLLLSLVPVRELYPDGDKAMKKEKLNETDAGKAGLEDSSGNKQTNEFCTFLKYFADTIMFQPASTSTSAMSKEDKLKKLRELTAKRQDACKQNHQEVVAEDKRRALPTNWEHKRRRLEWEEKDDQFKQDCESKGHDHRRMRLLEVGAETADKLDTRRRRKANPDTGFATFEAASSRKYQTLCRQLKPDMRAYAEEKARMGEDRFYPTSSTLGVADRKDDPQAVERMSQDVKQQVEKRKKYSRRRAFDEDADVDYINDQNMRYNRKLERAFGHYTAEIKQNLERGTAI</sequence>
<evidence type="ECO:0000259" key="11">
    <source>
        <dbReference type="Pfam" id="PF04116"/>
    </source>
</evidence>
<dbReference type="GO" id="GO:0008610">
    <property type="term" value="P:lipid biosynthetic process"/>
    <property type="evidence" value="ECO:0007669"/>
    <property type="project" value="InterPro"/>
</dbReference>
<dbReference type="PANTHER" id="PTHR21549">
    <property type="entry name" value="MUTATED IN BLADDER CANCER 1"/>
    <property type="match status" value="1"/>
</dbReference>
<evidence type="ECO:0000256" key="6">
    <source>
        <dbReference type="ARBA" id="ARBA00023187"/>
    </source>
</evidence>
<dbReference type="PANTHER" id="PTHR21549:SF0">
    <property type="entry name" value="COILED-COIL DOMAIN-CONTAINING PROTEIN 112"/>
    <property type="match status" value="1"/>
</dbReference>
<dbReference type="GO" id="GO:0005681">
    <property type="term" value="C:spliceosomal complex"/>
    <property type="evidence" value="ECO:0007669"/>
    <property type="project" value="UniProtKB-KW"/>
</dbReference>
<feature type="compositionally biased region" description="Acidic residues" evidence="9">
    <location>
        <begin position="302"/>
        <end position="312"/>
    </location>
</feature>
<dbReference type="AlphaFoldDB" id="A0A1I8JGT1"/>
<keyword evidence="10" id="KW-1133">Transmembrane helix</keyword>
<dbReference type="GO" id="GO:0005506">
    <property type="term" value="F:iron ion binding"/>
    <property type="evidence" value="ECO:0007669"/>
    <property type="project" value="InterPro"/>
</dbReference>
<evidence type="ECO:0000256" key="9">
    <source>
        <dbReference type="SAM" id="MobiDB-lite"/>
    </source>
</evidence>
<feature type="transmembrane region" description="Helical" evidence="10">
    <location>
        <begin position="631"/>
        <end position="651"/>
    </location>
</feature>
<feature type="transmembrane region" description="Helical" evidence="10">
    <location>
        <begin position="710"/>
        <end position="730"/>
    </location>
</feature>
<feature type="region of interest" description="Disordered" evidence="9">
    <location>
        <begin position="302"/>
        <end position="371"/>
    </location>
</feature>